<gene>
    <name evidence="4" type="ORF">SE17_25545</name>
</gene>
<organism evidence="4 5">
    <name type="scientific">Kouleothrix aurantiaca</name>
    <dbReference type="NCBI Taxonomy" id="186479"/>
    <lineage>
        <taxon>Bacteria</taxon>
        <taxon>Bacillati</taxon>
        <taxon>Chloroflexota</taxon>
        <taxon>Chloroflexia</taxon>
        <taxon>Chloroflexales</taxon>
        <taxon>Roseiflexineae</taxon>
        <taxon>Roseiflexaceae</taxon>
        <taxon>Kouleothrix</taxon>
    </lineage>
</organism>
<sequence length="416" mass="45918">MPYPCRFSYRLARTVGLLLLVILALVPSLAALARPISSTPALPAQLRSAADAPFTVFVPMARRPRPPLGMIIQPSELMLAKAQYDARLEPARTAVRSLFKNAGEAMADTPCAVATYTTSAGYDCLNRASENAYLLALAYRMTGNTAYSDKGAAFIHAWMDTLTSVDMSDDQANLDWSRLMPAMIWGADLLTSTPSWGESDRAAFMSFVRKDARPQAKLAAQRRNNWADAGNLLWLSVAVYANLPSERDAAVANWKKLLNGQPDTSGAALSDKCIDSDWVYGMCRDGSITEENRRDDALSYNQAAMSMKTVFAEIRRRQGDGSLYTYRTPRGVGLKNGWDFLAPKVVDAFAGRCSWPYSANHCVPKANRSGWEVAYAYWRSPVYLPVLAEHRPYTWSNWADPGYSTALYGSLNLLGQ</sequence>
<dbReference type="InterPro" id="IPR008929">
    <property type="entry name" value="Chondroitin_lyas"/>
</dbReference>
<keyword evidence="5" id="KW-1185">Reference proteome</keyword>
<name>A0A0P9CWV8_9CHLR</name>
<dbReference type="GO" id="GO:0016829">
    <property type="term" value="F:lyase activity"/>
    <property type="evidence" value="ECO:0007669"/>
    <property type="project" value="UniProtKB-KW"/>
</dbReference>
<keyword evidence="2" id="KW-0456">Lyase</keyword>
<feature type="domain" description="Alginate lyase" evidence="3">
    <location>
        <begin position="284"/>
        <end position="347"/>
    </location>
</feature>
<evidence type="ECO:0000256" key="1">
    <source>
        <dbReference type="ARBA" id="ARBA00022729"/>
    </source>
</evidence>
<feature type="domain" description="Alginate lyase" evidence="3">
    <location>
        <begin position="125"/>
        <end position="267"/>
    </location>
</feature>
<dbReference type="GO" id="GO:0042597">
    <property type="term" value="C:periplasmic space"/>
    <property type="evidence" value="ECO:0007669"/>
    <property type="project" value="InterPro"/>
</dbReference>
<keyword evidence="1" id="KW-0732">Signal</keyword>
<dbReference type="SUPFAM" id="SSF48230">
    <property type="entry name" value="Chondroitin AC/alginate lyase"/>
    <property type="match status" value="1"/>
</dbReference>
<dbReference type="Gene3D" id="1.50.10.100">
    <property type="entry name" value="Chondroitin AC/alginate lyase"/>
    <property type="match status" value="1"/>
</dbReference>
<evidence type="ECO:0000313" key="4">
    <source>
        <dbReference type="EMBL" id="KPV50671.1"/>
    </source>
</evidence>
<evidence type="ECO:0000313" key="5">
    <source>
        <dbReference type="Proteomes" id="UP000050509"/>
    </source>
</evidence>
<evidence type="ECO:0000259" key="3">
    <source>
        <dbReference type="Pfam" id="PF05426"/>
    </source>
</evidence>
<dbReference type="EMBL" id="LJCR01001268">
    <property type="protein sequence ID" value="KPV50671.1"/>
    <property type="molecule type" value="Genomic_DNA"/>
</dbReference>
<dbReference type="Pfam" id="PF05426">
    <property type="entry name" value="Alginate_lyase"/>
    <property type="match status" value="2"/>
</dbReference>
<reference evidence="4 5" key="1">
    <citation type="submission" date="2015-09" db="EMBL/GenBank/DDBJ databases">
        <title>Draft genome sequence of Kouleothrix aurantiaca JCM 19913.</title>
        <authorList>
            <person name="Hemp J."/>
        </authorList>
    </citation>
    <scope>NUCLEOTIDE SEQUENCE [LARGE SCALE GENOMIC DNA]</scope>
    <source>
        <strain evidence="4 5">COM-B</strain>
    </source>
</reference>
<accession>A0A0P9CWV8</accession>
<protein>
    <recommendedName>
        <fullName evidence="3">Alginate lyase domain-containing protein</fullName>
    </recommendedName>
</protein>
<comment type="caution">
    <text evidence="4">The sequence shown here is derived from an EMBL/GenBank/DDBJ whole genome shotgun (WGS) entry which is preliminary data.</text>
</comment>
<dbReference type="AlphaFoldDB" id="A0A0P9CWV8"/>
<proteinExistence type="predicted"/>
<dbReference type="InterPro" id="IPR008397">
    <property type="entry name" value="Alginate_lyase_dom"/>
</dbReference>
<dbReference type="Proteomes" id="UP000050509">
    <property type="component" value="Unassembled WGS sequence"/>
</dbReference>
<evidence type="ECO:0000256" key="2">
    <source>
        <dbReference type="ARBA" id="ARBA00023239"/>
    </source>
</evidence>